<dbReference type="PROSITE" id="PS50211">
    <property type="entry name" value="DENN"/>
    <property type="match status" value="1"/>
</dbReference>
<dbReference type="AlphaFoldDB" id="A0A7M5WX78"/>
<dbReference type="InterPro" id="IPR051731">
    <property type="entry name" value="DENND11/AVL9_GEFs"/>
</dbReference>
<dbReference type="InterPro" id="IPR043153">
    <property type="entry name" value="DENN_C"/>
</dbReference>
<dbReference type="Proteomes" id="UP000594262">
    <property type="component" value="Unplaced"/>
</dbReference>
<reference evidence="3" key="1">
    <citation type="submission" date="2021-01" db="UniProtKB">
        <authorList>
            <consortium name="EnsemblMetazoa"/>
        </authorList>
    </citation>
    <scope>IDENTIFICATION</scope>
</reference>
<protein>
    <recommendedName>
        <fullName evidence="2">UDENN domain-containing protein</fullName>
    </recommendedName>
</protein>
<dbReference type="InterPro" id="IPR037516">
    <property type="entry name" value="Tripartite_DENN"/>
</dbReference>
<evidence type="ECO:0000259" key="2">
    <source>
        <dbReference type="PROSITE" id="PS50211"/>
    </source>
</evidence>
<proteinExistence type="inferred from homology"/>
<dbReference type="OrthoDB" id="26278at2759"/>
<sequence length="548" mass="62279">MAEKEIDQSTVLHIFVIGFHHQKGTQVEFCYPPIDFKDPLADVKEGEIFIPRQWSALPYLAMPDGAHNYEDDHSFFHLPALTKGSKVSTDTIYGVACFRQIDSKKLINKDENVTRTTVQKSVCILMKTPLYSFVLSKLELVTHAYFNELDFSKTDILVECFDRMTHQLSTMAIGESLFHMGLNIADIVAEFKEKVLVLFKLLLLEKKVVFWGNPVKDVCKFLLSFISLFPRLLHKGLLHSTCIDGVFQQKGTQTPHDQHGLPLDIFEEGCLFQPYISLHNMTLLRKSRVTSFIVGCSNVLFKQQMHCPYDVLVDLETSTVNITDPELAQLLELSTEDLRFCDYITAVVENSTETLGWEGSDDWLRLQFKAYLLCLLSTVENTPAEELNELHPFNGPFCYVWASSNSFNLWSQRDHPGMDHFHTGHPFQGDITVSDLRLRLNHISQAFANEETRKKFNQAFTKTQDVVGGALNSAKIALTSARQWISGMVQDIETEMRKHQEQQRKSVTTSDIDASSSRMVITESQRKGEIQTIGDLIGNEDNPEVPIG</sequence>
<dbReference type="EnsemblMetazoa" id="CLYHEMT014191.1">
    <property type="protein sequence ID" value="CLYHEMP014191.1"/>
    <property type="gene ID" value="CLYHEMG014191"/>
</dbReference>
<dbReference type="PANTHER" id="PTHR31017:SF1">
    <property type="entry name" value="LATE SECRETORY PATHWAY PROTEIN AVL9 HOMOLOG"/>
    <property type="match status" value="1"/>
</dbReference>
<evidence type="ECO:0000256" key="1">
    <source>
        <dbReference type="ARBA" id="ARBA00038178"/>
    </source>
</evidence>
<dbReference type="GeneID" id="136816430"/>
<evidence type="ECO:0000313" key="4">
    <source>
        <dbReference type="Proteomes" id="UP000594262"/>
    </source>
</evidence>
<comment type="similarity">
    <text evidence="1">Belongs to the AVL9 family.</text>
</comment>
<dbReference type="Pfam" id="PF09794">
    <property type="entry name" value="Avl9"/>
    <property type="match status" value="1"/>
</dbReference>
<dbReference type="InterPro" id="IPR018307">
    <property type="entry name" value="ABL9/DENND6_dom"/>
</dbReference>
<accession>A0A7M5WX78</accession>
<keyword evidence="4" id="KW-1185">Reference proteome</keyword>
<dbReference type="RefSeq" id="XP_066928856.1">
    <property type="nucleotide sequence ID" value="XM_067072755.1"/>
</dbReference>
<organism evidence="3 4">
    <name type="scientific">Clytia hemisphaerica</name>
    <dbReference type="NCBI Taxonomy" id="252671"/>
    <lineage>
        <taxon>Eukaryota</taxon>
        <taxon>Metazoa</taxon>
        <taxon>Cnidaria</taxon>
        <taxon>Hydrozoa</taxon>
        <taxon>Hydroidolina</taxon>
        <taxon>Leptothecata</taxon>
        <taxon>Obeliida</taxon>
        <taxon>Clytiidae</taxon>
        <taxon>Clytia</taxon>
    </lineage>
</organism>
<name>A0A7M5WX78_9CNID</name>
<dbReference type="GO" id="GO:0005737">
    <property type="term" value="C:cytoplasm"/>
    <property type="evidence" value="ECO:0007669"/>
    <property type="project" value="TreeGrafter"/>
</dbReference>
<dbReference type="PANTHER" id="PTHR31017">
    <property type="entry name" value="LATE SECRETORY PATHWAY PROTEIN AVL9-RELATED"/>
    <property type="match status" value="1"/>
</dbReference>
<feature type="domain" description="UDENN" evidence="2">
    <location>
        <begin position="12"/>
        <end position="455"/>
    </location>
</feature>
<evidence type="ECO:0000313" key="3">
    <source>
        <dbReference type="EnsemblMetazoa" id="CLYHEMP014191.1"/>
    </source>
</evidence>
<dbReference type="Gene3D" id="3.40.50.11500">
    <property type="match status" value="1"/>
</dbReference>